<evidence type="ECO:0008006" key="2">
    <source>
        <dbReference type="Google" id="ProtNLM"/>
    </source>
</evidence>
<sequence length="61" mass="6481">ILSLTGPSSSTDVTGGMTKKITELLDLASQNVDIVIFNLLVAGRLTALFENDSVICTRIQS</sequence>
<dbReference type="Gene3D" id="3.40.1160.10">
    <property type="entry name" value="Acetylglutamate kinase-like"/>
    <property type="match status" value="1"/>
</dbReference>
<feature type="non-terminal residue" evidence="1">
    <location>
        <position position="1"/>
    </location>
</feature>
<dbReference type="EMBL" id="BART01032086">
    <property type="protein sequence ID" value="GAH07260.1"/>
    <property type="molecule type" value="Genomic_DNA"/>
</dbReference>
<organism evidence="1">
    <name type="scientific">marine sediment metagenome</name>
    <dbReference type="NCBI Taxonomy" id="412755"/>
    <lineage>
        <taxon>unclassified sequences</taxon>
        <taxon>metagenomes</taxon>
        <taxon>ecological metagenomes</taxon>
    </lineage>
</organism>
<accession>X1DG19</accession>
<gene>
    <name evidence="1" type="ORF">S01H4_55567</name>
</gene>
<dbReference type="SUPFAM" id="SSF53633">
    <property type="entry name" value="Carbamate kinase-like"/>
    <property type="match status" value="1"/>
</dbReference>
<dbReference type="AlphaFoldDB" id="X1DG19"/>
<evidence type="ECO:0000313" key="1">
    <source>
        <dbReference type="EMBL" id="GAH07260.1"/>
    </source>
</evidence>
<name>X1DG19_9ZZZZ</name>
<proteinExistence type="predicted"/>
<protein>
    <recommendedName>
        <fullName evidence="2">Aspartate/glutamate/uridylate kinase domain-containing protein</fullName>
    </recommendedName>
</protein>
<reference evidence="1" key="1">
    <citation type="journal article" date="2014" name="Front. Microbiol.">
        <title>High frequency of phylogenetically diverse reductive dehalogenase-homologous genes in deep subseafloor sedimentary metagenomes.</title>
        <authorList>
            <person name="Kawai M."/>
            <person name="Futagami T."/>
            <person name="Toyoda A."/>
            <person name="Takaki Y."/>
            <person name="Nishi S."/>
            <person name="Hori S."/>
            <person name="Arai W."/>
            <person name="Tsubouchi T."/>
            <person name="Morono Y."/>
            <person name="Uchiyama I."/>
            <person name="Ito T."/>
            <person name="Fujiyama A."/>
            <person name="Inagaki F."/>
            <person name="Takami H."/>
        </authorList>
    </citation>
    <scope>NUCLEOTIDE SEQUENCE</scope>
    <source>
        <strain evidence="1">Expedition CK06-06</strain>
    </source>
</reference>
<comment type="caution">
    <text evidence="1">The sequence shown here is derived from an EMBL/GenBank/DDBJ whole genome shotgun (WGS) entry which is preliminary data.</text>
</comment>
<dbReference type="InterPro" id="IPR036393">
    <property type="entry name" value="AceGlu_kinase-like_sf"/>
</dbReference>